<evidence type="ECO:0000313" key="3">
    <source>
        <dbReference type="EMBL" id="CAG7831411.1"/>
    </source>
</evidence>
<protein>
    <submittedName>
        <fullName evidence="3">Uncharacterized protein</fullName>
    </submittedName>
</protein>
<evidence type="ECO:0000256" key="1">
    <source>
        <dbReference type="SAM" id="Coils"/>
    </source>
</evidence>
<evidence type="ECO:0000256" key="2">
    <source>
        <dbReference type="SAM" id="MobiDB-lite"/>
    </source>
</evidence>
<keyword evidence="1" id="KW-0175">Coiled coil</keyword>
<gene>
    <name evidence="3" type="ORF">AFUS01_LOCUS41157</name>
</gene>
<organism evidence="3 4">
    <name type="scientific">Allacma fusca</name>
    <dbReference type="NCBI Taxonomy" id="39272"/>
    <lineage>
        <taxon>Eukaryota</taxon>
        <taxon>Metazoa</taxon>
        <taxon>Ecdysozoa</taxon>
        <taxon>Arthropoda</taxon>
        <taxon>Hexapoda</taxon>
        <taxon>Collembola</taxon>
        <taxon>Symphypleona</taxon>
        <taxon>Sminthuridae</taxon>
        <taxon>Allacma</taxon>
    </lineage>
</organism>
<comment type="caution">
    <text evidence="3">The sequence shown here is derived from an EMBL/GenBank/DDBJ whole genome shotgun (WGS) entry which is preliminary data.</text>
</comment>
<proteinExistence type="predicted"/>
<name>A0A8J2M072_9HEXA</name>
<feature type="compositionally biased region" description="Polar residues" evidence="2">
    <location>
        <begin position="441"/>
        <end position="459"/>
    </location>
</feature>
<dbReference type="EMBL" id="CAJVCH010560367">
    <property type="protein sequence ID" value="CAG7831411.1"/>
    <property type="molecule type" value="Genomic_DNA"/>
</dbReference>
<reference evidence="3" key="1">
    <citation type="submission" date="2021-06" db="EMBL/GenBank/DDBJ databases">
        <authorList>
            <person name="Hodson N. C."/>
            <person name="Mongue J. A."/>
            <person name="Jaron S. K."/>
        </authorList>
    </citation>
    <scope>NUCLEOTIDE SEQUENCE</scope>
</reference>
<evidence type="ECO:0000313" key="4">
    <source>
        <dbReference type="Proteomes" id="UP000708208"/>
    </source>
</evidence>
<sequence length="459" mass="52208">MNFVRERGNAMDSLNTQMEKYNEDFQTLQEEIYQVASEKMELHKAYEALLEEHNTLLKERQSYEGILNLILKEKRGTEESIHQILETLINKLNAIAAEEGTNSRFAVLESALHAVQGQNSSYRDEITELKCKLNTVEQNNLTVRSELEGAVAKARCEAEESRILLQVKTEEFTVSQNSIQEKHAKLQELHEIVASAKADVEKALVEKETELAKQQVAMEGLQKANFKLQKKIQELQKTNTKVLKETQEHKRNIEQLNTLVSQLRNSLKEQKTQWSERLKSAGDESSQVKDHCRWLQSQIDNLNHQLAESHERIKKYEKDKTTLAQQVMSAEEERKVVDRKLEELRAALQGDTVLREALMERNEALQIEINRLRRAKLMNLVITKEGDHSEPPSEMSTLDAMSSLASVPPTYLADKGQRKNRYAAGIASNYPGKDTARNAISAHSSGMTPSQGESPSCLD</sequence>
<keyword evidence="4" id="KW-1185">Reference proteome</keyword>
<dbReference type="Proteomes" id="UP000708208">
    <property type="component" value="Unassembled WGS sequence"/>
</dbReference>
<dbReference type="OrthoDB" id="10622697at2759"/>
<dbReference type="AlphaFoldDB" id="A0A8J2M072"/>
<feature type="coiled-coil region" evidence="1">
    <location>
        <begin position="186"/>
        <end position="375"/>
    </location>
</feature>
<feature type="coiled-coil region" evidence="1">
    <location>
        <begin position="11"/>
        <end position="59"/>
    </location>
</feature>
<accession>A0A8J2M072</accession>
<feature type="region of interest" description="Disordered" evidence="2">
    <location>
        <begin position="424"/>
        <end position="459"/>
    </location>
</feature>